<dbReference type="Gene3D" id="3.40.50.2300">
    <property type="match status" value="2"/>
</dbReference>
<dbReference type="SUPFAM" id="SSF53822">
    <property type="entry name" value="Periplasmic binding protein-like I"/>
    <property type="match status" value="1"/>
</dbReference>
<dbReference type="PANTHER" id="PTHR47628:SF1">
    <property type="entry name" value="ALIPHATIC AMIDASE EXPRESSION-REGULATING PROTEIN"/>
    <property type="match status" value="1"/>
</dbReference>
<dbReference type="OrthoDB" id="9783240at2"/>
<dbReference type="Pfam" id="PF13433">
    <property type="entry name" value="Peripla_BP_5"/>
    <property type="match status" value="1"/>
</dbReference>
<dbReference type="NCBIfam" id="TIGR03407">
    <property type="entry name" value="urea_ABC_UrtA"/>
    <property type="match status" value="1"/>
</dbReference>
<dbReference type="PANTHER" id="PTHR47628">
    <property type="match status" value="1"/>
</dbReference>
<dbReference type="InterPro" id="IPR000709">
    <property type="entry name" value="Leu_Ile_Val-bd"/>
</dbReference>
<dbReference type="InterPro" id="IPR028082">
    <property type="entry name" value="Peripla_BP_I"/>
</dbReference>
<feature type="signal peptide" evidence="1">
    <location>
        <begin position="1"/>
        <end position="25"/>
    </location>
</feature>
<accession>A0A2W0C4Z5</accession>
<keyword evidence="1" id="KW-0732">Signal</keyword>
<dbReference type="CDD" id="cd06355">
    <property type="entry name" value="PBP1_FmdD-like"/>
    <property type="match status" value="1"/>
</dbReference>
<reference evidence="2 3" key="1">
    <citation type="submission" date="2018-01" db="EMBL/GenBank/DDBJ databases">
        <title>Genome sequence of the PGP bacterium Paenibacillus illinoisensis E3.</title>
        <authorList>
            <person name="Rolli E."/>
            <person name="Marasco R."/>
            <person name="Bessem C."/>
            <person name="Michoud G."/>
            <person name="Gaiarsa S."/>
            <person name="Borin S."/>
            <person name="Daffonchio D."/>
        </authorList>
    </citation>
    <scope>NUCLEOTIDE SEQUENCE [LARGE SCALE GENOMIC DNA]</scope>
    <source>
        <strain evidence="2 3">E3</strain>
    </source>
</reference>
<dbReference type="AlphaFoldDB" id="A0A2W0C4Z5"/>
<evidence type="ECO:0000256" key="1">
    <source>
        <dbReference type="SAM" id="SignalP"/>
    </source>
</evidence>
<feature type="chain" id="PRO_5039639802" evidence="1">
    <location>
        <begin position="26"/>
        <end position="416"/>
    </location>
</feature>
<dbReference type="RefSeq" id="WP_110821361.1">
    <property type="nucleotide sequence ID" value="NZ_PRLG01000021.1"/>
</dbReference>
<evidence type="ECO:0000313" key="2">
    <source>
        <dbReference type="EMBL" id="PYY27643.1"/>
    </source>
</evidence>
<dbReference type="Proteomes" id="UP000247459">
    <property type="component" value="Unassembled WGS sequence"/>
</dbReference>
<dbReference type="InterPro" id="IPR017777">
    <property type="entry name" value="ABC_urea-bd_UrtA"/>
</dbReference>
<sequence length="416" mass="44945">MKKISVRLWGILLGAVIALTGCVEGGTPPEASNSGGTGEVAASDETIKVGILHSLSGTMAISEVSVKDAEMLAIEEINAAGGVLGKQIEPVIEDGASDWPTFAEKAGKLLQQDKVAAVFGGWTSASRKAMLPVFEQNKGLLFYPVQYEGLESSPNIFYTGATTNQQIVPSVTWLLENRGKTFYLLGSDYVFPKTANQVIKAQLAAEGGEVVGEEYTPLGHTDYSTIISKIKAAKPDVVYNTLNGDSNVAFFKQLKDAGITSEQMTTLSVSVAEEEIRGIGADVLKGHLASWNYYQTTDTPENKTFVEKYKEKYGADRVTADPIEAGYVAVYLWKAAVEKAGSTDVEKVREAAKGLEFDAPEGKVTVDGENQHIYKTVRIGEVQEDGQFKELWNSGSPVKPDPYLKTYEWGASLSNQ</sequence>
<dbReference type="GO" id="GO:0006865">
    <property type="term" value="P:amino acid transport"/>
    <property type="evidence" value="ECO:0007669"/>
    <property type="project" value="InterPro"/>
</dbReference>
<proteinExistence type="predicted"/>
<dbReference type="PRINTS" id="PR00337">
    <property type="entry name" value="LEUILEVALBP"/>
</dbReference>
<name>A0A2W0C4Z5_9BACL</name>
<dbReference type="EMBL" id="PRLG01000021">
    <property type="protein sequence ID" value="PYY27643.1"/>
    <property type="molecule type" value="Genomic_DNA"/>
</dbReference>
<protein>
    <submittedName>
        <fullName evidence="2">Urea ABC transporter urea-binding protein</fullName>
    </submittedName>
</protein>
<comment type="caution">
    <text evidence="2">The sequence shown here is derived from an EMBL/GenBank/DDBJ whole genome shotgun (WGS) entry which is preliminary data.</text>
</comment>
<gene>
    <name evidence="2" type="ORF">PIL02S_04266</name>
</gene>
<organism evidence="2 3">
    <name type="scientific">Paenibacillus illinoisensis</name>
    <dbReference type="NCBI Taxonomy" id="59845"/>
    <lineage>
        <taxon>Bacteria</taxon>
        <taxon>Bacillati</taxon>
        <taxon>Bacillota</taxon>
        <taxon>Bacilli</taxon>
        <taxon>Bacillales</taxon>
        <taxon>Paenibacillaceae</taxon>
        <taxon>Paenibacillus</taxon>
    </lineage>
</organism>
<evidence type="ECO:0000313" key="3">
    <source>
        <dbReference type="Proteomes" id="UP000247459"/>
    </source>
</evidence>
<dbReference type="PROSITE" id="PS51257">
    <property type="entry name" value="PROKAR_LIPOPROTEIN"/>
    <property type="match status" value="1"/>
</dbReference>